<accession>A0ABT9B2B1</accession>
<evidence type="ECO:0000256" key="1">
    <source>
        <dbReference type="SAM" id="SignalP"/>
    </source>
</evidence>
<dbReference type="PROSITE" id="PS51318">
    <property type="entry name" value="TAT"/>
    <property type="match status" value="1"/>
</dbReference>
<organism evidence="2 3">
    <name type="scientific">Nocardioides jiangxiensis</name>
    <dbReference type="NCBI Taxonomy" id="3064524"/>
    <lineage>
        <taxon>Bacteria</taxon>
        <taxon>Bacillati</taxon>
        <taxon>Actinomycetota</taxon>
        <taxon>Actinomycetes</taxon>
        <taxon>Propionibacteriales</taxon>
        <taxon>Nocardioidaceae</taxon>
        <taxon>Nocardioides</taxon>
    </lineage>
</organism>
<dbReference type="InterPro" id="IPR006311">
    <property type="entry name" value="TAT_signal"/>
</dbReference>
<feature type="signal peptide" evidence="1">
    <location>
        <begin position="1"/>
        <end position="39"/>
    </location>
</feature>
<protein>
    <submittedName>
        <fullName evidence="2">Choice-of-anchor P family protein</fullName>
    </submittedName>
</protein>
<keyword evidence="3" id="KW-1185">Reference proteome</keyword>
<evidence type="ECO:0000313" key="3">
    <source>
        <dbReference type="Proteomes" id="UP001233314"/>
    </source>
</evidence>
<reference evidence="2 3" key="1">
    <citation type="submission" date="2023-07" db="EMBL/GenBank/DDBJ databases">
        <title>Nocardioides sp. nov WY-20 isolated from soil.</title>
        <authorList>
            <person name="Liu B."/>
            <person name="Wan Y."/>
        </authorList>
    </citation>
    <scope>NUCLEOTIDE SEQUENCE [LARGE SCALE GENOMIC DNA]</scope>
    <source>
        <strain evidence="2 3">WY-20</strain>
    </source>
</reference>
<dbReference type="Proteomes" id="UP001233314">
    <property type="component" value="Unassembled WGS sequence"/>
</dbReference>
<name>A0ABT9B2B1_9ACTN</name>
<feature type="chain" id="PRO_5045449055" evidence="1">
    <location>
        <begin position="40"/>
        <end position="433"/>
    </location>
</feature>
<proteinExistence type="predicted"/>
<evidence type="ECO:0000313" key="2">
    <source>
        <dbReference type="EMBL" id="MDO7868985.1"/>
    </source>
</evidence>
<dbReference type="RefSeq" id="WP_305028406.1">
    <property type="nucleotide sequence ID" value="NZ_JAUQTA010000002.1"/>
</dbReference>
<gene>
    <name evidence="2" type="ORF">Q5722_11465</name>
</gene>
<comment type="caution">
    <text evidence="2">The sequence shown here is derived from an EMBL/GenBank/DDBJ whole genome shotgun (WGS) entry which is preliminary data.</text>
</comment>
<keyword evidence="1" id="KW-0732">Signal</keyword>
<dbReference type="NCBIfam" id="NF040603">
    <property type="entry name" value="choice_anch_P"/>
    <property type="match status" value="2"/>
</dbReference>
<dbReference type="EMBL" id="JAUQTA010000002">
    <property type="protein sequence ID" value="MDO7868985.1"/>
    <property type="molecule type" value="Genomic_DNA"/>
</dbReference>
<sequence>MASTLLGSRRTAARGGAVALLASAVASAALLLPATPAQAAVTNQTLVGSAAGTKVTLLNGTVSSGATAPSGLTTPYTGKTSSNSTASVVVPGLLTTGVVSSKVATTAITGGKRITSTASVAGVDLLNGLVKATAVQSTSRVSVVNGIATPSSTPNFLGLAVAGTTLPLSIPKNFTVDVPGVAKVVLNKSVATQLSDNAARQVSAGIEVTLLSAVGAYGAGTVIDVAPTAAAATLPTTQLGAAVGGLGYSTRVAAVVDGVLKVTSGPTAAQAMPAGGTAGKNVTNSTVGVHLSTILNTGTLANTVNGSRTASYSRSTVTSNVTAVNLLGGLVRADAVKAVAQSSKKSGYPAVKTGQSTLVNLVIGGKAIPVDVAPNTTVSVLGLVTVTVNQQIRTTTGITVNALDVKVVGAGLGLPVGSHITVASADAWVGTAG</sequence>